<accession>A0A8D0HLD4</accession>
<feature type="compositionally biased region" description="Basic and acidic residues" evidence="1">
    <location>
        <begin position="68"/>
        <end position="79"/>
    </location>
</feature>
<dbReference type="GeneTree" id="ENSGT00530000066748"/>
<evidence type="ECO:0008006" key="5">
    <source>
        <dbReference type="Google" id="ProtNLM"/>
    </source>
</evidence>
<name>A0A8D0HLD4_SPHPU</name>
<reference evidence="3" key="2">
    <citation type="submission" date="2025-09" db="UniProtKB">
        <authorList>
            <consortium name="Ensembl"/>
        </authorList>
    </citation>
    <scope>IDENTIFICATION</scope>
</reference>
<proteinExistence type="predicted"/>
<evidence type="ECO:0000313" key="3">
    <source>
        <dbReference type="Ensembl" id="ENSSPUP00000021608.1"/>
    </source>
</evidence>
<evidence type="ECO:0000256" key="2">
    <source>
        <dbReference type="SAM" id="Phobius"/>
    </source>
</evidence>
<reference evidence="3" key="1">
    <citation type="submission" date="2025-08" db="UniProtKB">
        <authorList>
            <consortium name="Ensembl"/>
        </authorList>
    </citation>
    <scope>IDENTIFICATION</scope>
</reference>
<organism evidence="3 4">
    <name type="scientific">Sphenodon punctatus</name>
    <name type="common">Tuatara</name>
    <name type="synonym">Hatteria punctata</name>
    <dbReference type="NCBI Taxonomy" id="8508"/>
    <lineage>
        <taxon>Eukaryota</taxon>
        <taxon>Metazoa</taxon>
        <taxon>Chordata</taxon>
        <taxon>Craniata</taxon>
        <taxon>Vertebrata</taxon>
        <taxon>Euteleostomi</taxon>
        <taxon>Lepidosauria</taxon>
        <taxon>Sphenodontia</taxon>
        <taxon>Sphenodontidae</taxon>
        <taxon>Sphenodon</taxon>
    </lineage>
</organism>
<keyword evidence="4" id="KW-1185">Reference proteome</keyword>
<keyword evidence="2" id="KW-0472">Membrane</keyword>
<sequence>MIVLPPNTIQNGGDGVALYHSSTHTYKAGMVVTEEGLVDAIVSTARESEKADKLLMVLTPGQSILYEDDSHSSQDESLSRCHGLKPRNQSSFQVTTITPLKENACLPPGASTSPPTPSTLVINELGLTNSTILYQFIELKGKPGTSLAGYILAFFSGQDSKAYASIPLRGTFGNEGLFVIAPEGQSRSDQLLPPLKDASSVRQGSSAVAVYHSPAAGIPIGSIATGENLVDAMAYTWESNTSRSQLDLFGPVRFMSSSWERPLSLSRCSCCNVTAALMYAISDPTPGLENSCPLKSFSVDLDMCLQTPNCSLWTQATVRMLDSLARALAKSMEESCSCGVSQCYLQGLHFTCVNSTLKLSGQVWARSQEQLHLITMWQRDFSTSPHPFPVEGRVLKTNTPCVNTESKTQSNSSFQAWGISLIVGSILFLLVLTGLALYYIKRRPQNYTTIEMNDRREIAADF</sequence>
<dbReference type="PANTHER" id="PTHR37397">
    <property type="entry name" value="SI:CH211-183D21.1"/>
    <property type="match status" value="1"/>
</dbReference>
<protein>
    <recommendedName>
        <fullName evidence="5">LTD domain-containing protein</fullName>
    </recommendedName>
</protein>
<dbReference type="OMA" id="CESWEIA"/>
<feature type="transmembrane region" description="Helical" evidence="2">
    <location>
        <begin position="416"/>
        <end position="440"/>
    </location>
</feature>
<dbReference type="Ensembl" id="ENSSPUT00000023030.1">
    <property type="protein sequence ID" value="ENSSPUP00000021608.1"/>
    <property type="gene ID" value="ENSSPUG00000016600.1"/>
</dbReference>
<dbReference type="Proteomes" id="UP000694392">
    <property type="component" value="Unplaced"/>
</dbReference>
<keyword evidence="2" id="KW-0812">Transmembrane</keyword>
<feature type="region of interest" description="Disordered" evidence="1">
    <location>
        <begin position="66"/>
        <end position="85"/>
    </location>
</feature>
<keyword evidence="2" id="KW-1133">Transmembrane helix</keyword>
<evidence type="ECO:0000313" key="4">
    <source>
        <dbReference type="Proteomes" id="UP000694392"/>
    </source>
</evidence>
<evidence type="ECO:0000256" key="1">
    <source>
        <dbReference type="SAM" id="MobiDB-lite"/>
    </source>
</evidence>
<dbReference type="PANTHER" id="PTHR37397:SF1">
    <property type="entry name" value="LTD DOMAIN-CONTAINING PROTEIN"/>
    <property type="match status" value="1"/>
</dbReference>
<dbReference type="AlphaFoldDB" id="A0A8D0HLD4"/>